<evidence type="ECO:0000313" key="2">
    <source>
        <dbReference type="EMBL" id="TSE37165.1"/>
    </source>
</evidence>
<organism evidence="2 3">
    <name type="scientific">Tepidimonas fonticaldi</name>
    <dbReference type="NCBI Taxonomy" id="1101373"/>
    <lineage>
        <taxon>Bacteria</taxon>
        <taxon>Pseudomonadati</taxon>
        <taxon>Pseudomonadota</taxon>
        <taxon>Betaproteobacteria</taxon>
        <taxon>Burkholderiales</taxon>
        <taxon>Tepidimonas</taxon>
    </lineage>
</organism>
<accession>A0A554XMW0</accession>
<evidence type="ECO:0000259" key="1">
    <source>
        <dbReference type="Pfam" id="PF26343"/>
    </source>
</evidence>
<name>A0A554XMW0_9BURK</name>
<comment type="caution">
    <text evidence="2">The sequence shown here is derived from an EMBL/GenBank/DDBJ whole genome shotgun (WGS) entry which is preliminary data.</text>
</comment>
<reference evidence="2 3" key="1">
    <citation type="submission" date="2019-07" db="EMBL/GenBank/DDBJ databases">
        <title>Tepidimonas fonticaldi AT-A2 draft genome.</title>
        <authorList>
            <person name="Da Costa M.S."/>
            <person name="Froufe H.J.C."/>
            <person name="Egas C."/>
            <person name="Albuquerque L."/>
        </authorList>
    </citation>
    <scope>NUCLEOTIDE SEQUENCE [LARGE SCALE GENOMIC DNA]</scope>
    <source>
        <strain evidence="2 3">AT-A2</strain>
    </source>
</reference>
<dbReference type="EMBL" id="VJOO01000009">
    <property type="protein sequence ID" value="TSE37165.1"/>
    <property type="molecule type" value="Genomic_DNA"/>
</dbReference>
<dbReference type="AlphaFoldDB" id="A0A554XMW0"/>
<protein>
    <recommendedName>
        <fullName evidence="1">VapC50 C-terminal domain-containing protein</fullName>
    </recommendedName>
</protein>
<proteinExistence type="predicted"/>
<gene>
    <name evidence="2" type="ORF">Tfont_01261</name>
</gene>
<dbReference type="Proteomes" id="UP000316388">
    <property type="component" value="Unassembled WGS sequence"/>
</dbReference>
<dbReference type="Pfam" id="PF26343">
    <property type="entry name" value="VapC50_C"/>
    <property type="match status" value="1"/>
</dbReference>
<dbReference type="InterPro" id="IPR058652">
    <property type="entry name" value="VapC50_C"/>
</dbReference>
<feature type="domain" description="VapC50 C-terminal" evidence="1">
    <location>
        <begin position="43"/>
        <end position="97"/>
    </location>
</feature>
<sequence length="102" mass="11342">MHASTRNGCATSGRAGAELIVTFNLQDFPAEALRPHGLVAQHPDDFVTDLLDQQPARTLEAAARHRRSLRHPPKTAEEYLDTLRAQGLTQTVAVLRRWTFAL</sequence>
<evidence type="ECO:0000313" key="3">
    <source>
        <dbReference type="Proteomes" id="UP000316388"/>
    </source>
</evidence>